<evidence type="ECO:0000256" key="4">
    <source>
        <dbReference type="ARBA" id="ARBA00008006"/>
    </source>
</evidence>
<dbReference type="AlphaFoldDB" id="A0A9N8E277"/>
<keyword evidence="8" id="KW-0999">Mitochondrion inner membrane</keyword>
<dbReference type="GO" id="GO:0005743">
    <property type="term" value="C:mitochondrial inner membrane"/>
    <property type="evidence" value="ECO:0007669"/>
    <property type="project" value="UniProtKB-SubCell"/>
</dbReference>
<comment type="function">
    <text evidence="1">Accessory subunit of the mitochondrial membrane respiratory chain NADH dehydrogenase (Complex I), that is believed not to be involved in catalysis. Complex I functions in the transfer of electrons from NADH to the respiratory chain. The immediate electron acceptor for the enzyme is believed to be ubiquinone.</text>
</comment>
<keyword evidence="12" id="KW-1015">Disulfide bond</keyword>
<evidence type="ECO:0000256" key="7">
    <source>
        <dbReference type="ARBA" id="ARBA00022660"/>
    </source>
</evidence>
<dbReference type="PANTHER" id="PTHR20900">
    <property type="entry name" value="NADH:UBIQUINONE OXIDOREDUCTASE B18-LIKE SUBUNIT"/>
    <property type="match status" value="1"/>
</dbReference>
<name>A0A9N8E277_9STRA</name>
<sequence>MGGHHHSPEAMPRKDQDLDAIKKAKIPLGYRDTCSHLLIQLNECRRQTYFNPHQCSHQRHTYEECQYISWLQRVEDKKEHVAKMKAAAALEG</sequence>
<keyword evidence="10" id="KW-0496">Mitochondrion</keyword>
<comment type="similarity">
    <text evidence="4">Belongs to the complex I NDUFB7 subunit family.</text>
</comment>
<dbReference type="Pfam" id="PF05676">
    <property type="entry name" value="NDUF_B7"/>
    <property type="match status" value="1"/>
</dbReference>
<keyword evidence="11" id="KW-0472">Membrane</keyword>
<evidence type="ECO:0000313" key="14">
    <source>
        <dbReference type="Proteomes" id="UP001153069"/>
    </source>
</evidence>
<accession>A0A9N8E277</accession>
<dbReference type="PANTHER" id="PTHR20900:SF0">
    <property type="entry name" value="NADH DEHYDROGENASE [UBIQUINONE] 1 BETA SUBCOMPLEX SUBUNIT 7"/>
    <property type="match status" value="1"/>
</dbReference>
<evidence type="ECO:0000256" key="1">
    <source>
        <dbReference type="ARBA" id="ARBA00003195"/>
    </source>
</evidence>
<keyword evidence="6" id="KW-0813">Transport</keyword>
<reference evidence="13" key="1">
    <citation type="submission" date="2020-06" db="EMBL/GenBank/DDBJ databases">
        <authorList>
            <consortium name="Plant Systems Biology data submission"/>
        </authorList>
    </citation>
    <scope>NUCLEOTIDE SEQUENCE</scope>
    <source>
        <strain evidence="13">D6</strain>
    </source>
</reference>
<comment type="caution">
    <text evidence="13">The sequence shown here is derived from an EMBL/GenBank/DDBJ whole genome shotgun (WGS) entry which is preliminary data.</text>
</comment>
<evidence type="ECO:0000256" key="6">
    <source>
        <dbReference type="ARBA" id="ARBA00022448"/>
    </source>
</evidence>
<evidence type="ECO:0000256" key="5">
    <source>
        <dbReference type="ARBA" id="ARBA00018677"/>
    </source>
</evidence>
<dbReference type="Proteomes" id="UP001153069">
    <property type="component" value="Unassembled WGS sequence"/>
</dbReference>
<organism evidence="13 14">
    <name type="scientific">Seminavis robusta</name>
    <dbReference type="NCBI Taxonomy" id="568900"/>
    <lineage>
        <taxon>Eukaryota</taxon>
        <taxon>Sar</taxon>
        <taxon>Stramenopiles</taxon>
        <taxon>Ochrophyta</taxon>
        <taxon>Bacillariophyta</taxon>
        <taxon>Bacillariophyceae</taxon>
        <taxon>Bacillariophycidae</taxon>
        <taxon>Naviculales</taxon>
        <taxon>Naviculaceae</taxon>
        <taxon>Seminavis</taxon>
    </lineage>
</organism>
<gene>
    <name evidence="13" type="ORF">SEMRO_542_G163320.1</name>
</gene>
<dbReference type="GO" id="GO:0005758">
    <property type="term" value="C:mitochondrial intermembrane space"/>
    <property type="evidence" value="ECO:0007669"/>
    <property type="project" value="UniProtKB-SubCell"/>
</dbReference>
<evidence type="ECO:0000256" key="9">
    <source>
        <dbReference type="ARBA" id="ARBA00022982"/>
    </source>
</evidence>
<evidence type="ECO:0000256" key="10">
    <source>
        <dbReference type="ARBA" id="ARBA00023128"/>
    </source>
</evidence>
<dbReference type="EMBL" id="CAICTM010000541">
    <property type="protein sequence ID" value="CAB9512550.1"/>
    <property type="molecule type" value="Genomic_DNA"/>
</dbReference>
<keyword evidence="14" id="KW-1185">Reference proteome</keyword>
<evidence type="ECO:0000256" key="12">
    <source>
        <dbReference type="ARBA" id="ARBA00023157"/>
    </source>
</evidence>
<evidence type="ECO:0000256" key="8">
    <source>
        <dbReference type="ARBA" id="ARBA00022792"/>
    </source>
</evidence>
<evidence type="ECO:0000256" key="11">
    <source>
        <dbReference type="ARBA" id="ARBA00023136"/>
    </source>
</evidence>
<keyword evidence="7" id="KW-0679">Respiratory chain</keyword>
<evidence type="ECO:0000313" key="13">
    <source>
        <dbReference type="EMBL" id="CAB9512550.1"/>
    </source>
</evidence>
<dbReference type="InterPro" id="IPR008698">
    <property type="entry name" value="NDUB7"/>
</dbReference>
<protein>
    <recommendedName>
        <fullName evidence="5">NADH dehydrogenase [ubiquinone] 1 beta subcomplex subunit 7</fullName>
    </recommendedName>
</protein>
<evidence type="ECO:0000256" key="3">
    <source>
        <dbReference type="ARBA" id="ARBA00004637"/>
    </source>
</evidence>
<keyword evidence="9" id="KW-0249">Electron transport</keyword>
<comment type="subcellular location">
    <subcellularLocation>
        <location evidence="3">Mitochondrion inner membrane</location>
        <topology evidence="3">Peripheral membrane protein</topology>
    </subcellularLocation>
    <subcellularLocation>
        <location evidence="2">Mitochondrion intermembrane space</location>
    </subcellularLocation>
</comment>
<proteinExistence type="inferred from homology"/>
<evidence type="ECO:0000256" key="2">
    <source>
        <dbReference type="ARBA" id="ARBA00004569"/>
    </source>
</evidence>
<dbReference type="OrthoDB" id="268414at2759"/>